<proteinExistence type="predicted"/>
<dbReference type="RefSeq" id="WP_115301322.1">
    <property type="nucleotide sequence ID" value="NZ_CAAAHO010000003.1"/>
</dbReference>
<evidence type="ECO:0000313" key="2">
    <source>
        <dbReference type="Proteomes" id="UP000254968"/>
    </source>
</evidence>
<keyword evidence="2" id="KW-1185">Reference proteome</keyword>
<protein>
    <submittedName>
        <fullName evidence="1">Transporting ATPase</fullName>
    </submittedName>
</protein>
<accession>A0A378HYS5</accession>
<dbReference type="Proteomes" id="UP000254968">
    <property type="component" value="Unassembled WGS sequence"/>
</dbReference>
<dbReference type="Pfam" id="PF04315">
    <property type="entry name" value="EpmC"/>
    <property type="match status" value="1"/>
</dbReference>
<gene>
    <name evidence="1" type="ORF">NCTC13315_00019</name>
</gene>
<name>A0A378HYS5_9GAMM</name>
<sequence length="178" mass="20590">MIIKEHHYQDLITIFNACFAKRYNTQLVKGDNEPLYLPATANRPFHAIYFAYGFFSSALHECAHWFIAGKARRGLVDYGYWYVPDGRTYEEQALFQQVEVKPQALEWILSTAAGYRFQFSIDNLNGAPIDLDAFKQAVYQQVLTYCLEGLPKRASQFRACLCDFYQTPLALDSQQFNL</sequence>
<dbReference type="AlphaFoldDB" id="A0A378HYS5"/>
<evidence type="ECO:0000313" key="1">
    <source>
        <dbReference type="EMBL" id="STX27515.1"/>
    </source>
</evidence>
<dbReference type="OrthoDB" id="5298591at2"/>
<dbReference type="EMBL" id="UGNV01000001">
    <property type="protein sequence ID" value="STX27515.1"/>
    <property type="molecule type" value="Genomic_DNA"/>
</dbReference>
<organism evidence="1 2">
    <name type="scientific">Legionella beliardensis</name>
    <dbReference type="NCBI Taxonomy" id="91822"/>
    <lineage>
        <taxon>Bacteria</taxon>
        <taxon>Pseudomonadati</taxon>
        <taxon>Pseudomonadota</taxon>
        <taxon>Gammaproteobacteria</taxon>
        <taxon>Legionellales</taxon>
        <taxon>Legionellaceae</taxon>
        <taxon>Legionella</taxon>
    </lineage>
</organism>
<reference evidence="1 2" key="1">
    <citation type="submission" date="2018-06" db="EMBL/GenBank/DDBJ databases">
        <authorList>
            <consortium name="Pathogen Informatics"/>
            <person name="Doyle S."/>
        </authorList>
    </citation>
    <scope>NUCLEOTIDE SEQUENCE [LARGE SCALE GENOMIC DNA]</scope>
    <source>
        <strain evidence="1 2">NCTC13315</strain>
    </source>
</reference>
<dbReference type="InterPro" id="IPR007411">
    <property type="entry name" value="EpmC"/>
</dbReference>